<evidence type="ECO:0000313" key="3">
    <source>
        <dbReference type="Proteomes" id="UP000664399"/>
    </source>
</evidence>
<feature type="transmembrane region" description="Helical" evidence="1">
    <location>
        <begin position="66"/>
        <end position="84"/>
    </location>
</feature>
<reference evidence="2 3" key="1">
    <citation type="submission" date="2021-03" db="EMBL/GenBank/DDBJ databases">
        <title>The complete genome sequence of Acetobacter suratthaniensis TBRC 1719.</title>
        <authorList>
            <person name="Charoenyingcharoen P."/>
            <person name="Yukphan P."/>
        </authorList>
    </citation>
    <scope>NUCLEOTIDE SEQUENCE [LARGE SCALE GENOMIC DNA]</scope>
    <source>
        <strain evidence="2 3">TBRC 1719</strain>
    </source>
</reference>
<accession>A0ABS3LI70</accession>
<evidence type="ECO:0000256" key="1">
    <source>
        <dbReference type="SAM" id="Phobius"/>
    </source>
</evidence>
<evidence type="ECO:0000313" key="2">
    <source>
        <dbReference type="EMBL" id="MBO1327304.1"/>
    </source>
</evidence>
<keyword evidence="1" id="KW-1133">Transmembrane helix</keyword>
<organism evidence="2 3">
    <name type="scientific">Acetobacter suratthaniensis</name>
    <dbReference type="NCBI Taxonomy" id="1502841"/>
    <lineage>
        <taxon>Bacteria</taxon>
        <taxon>Pseudomonadati</taxon>
        <taxon>Pseudomonadota</taxon>
        <taxon>Alphaproteobacteria</taxon>
        <taxon>Acetobacterales</taxon>
        <taxon>Acetobacteraceae</taxon>
        <taxon>Acetobacter</taxon>
    </lineage>
</organism>
<protein>
    <submittedName>
        <fullName evidence="2">Uncharacterized protein</fullName>
    </submittedName>
</protein>
<dbReference type="Proteomes" id="UP000664399">
    <property type="component" value="Unassembled WGS sequence"/>
</dbReference>
<gene>
    <name evidence="2" type="ORF">J2D75_02285</name>
</gene>
<keyword evidence="1" id="KW-0472">Membrane</keyword>
<dbReference type="EMBL" id="JAFVMG010000001">
    <property type="protein sequence ID" value="MBO1327304.1"/>
    <property type="molecule type" value="Genomic_DNA"/>
</dbReference>
<name>A0ABS3LI70_9PROT</name>
<sequence length="106" mass="11669">MPQPSTGWSTRWIWWDRAQPEPDSHGRKTCAPLRPTGLGVEEKQQATASTNQQTAGFPMNENATRIGIIIGAIMVGIIVFCTMFQNFRALLLKTPEPTAISQNAGE</sequence>
<dbReference type="RefSeq" id="WP_207852291.1">
    <property type="nucleotide sequence ID" value="NZ_JAFVMG010000001.1"/>
</dbReference>
<comment type="caution">
    <text evidence="2">The sequence shown here is derived from an EMBL/GenBank/DDBJ whole genome shotgun (WGS) entry which is preliminary data.</text>
</comment>
<keyword evidence="3" id="KW-1185">Reference proteome</keyword>
<keyword evidence="1" id="KW-0812">Transmembrane</keyword>
<proteinExistence type="predicted"/>